<gene>
    <name evidence="3" type="ORF">M569_15246</name>
</gene>
<evidence type="ECO:0000313" key="4">
    <source>
        <dbReference type="Proteomes" id="UP000015453"/>
    </source>
</evidence>
<accession>S8BY80</accession>
<feature type="non-terminal residue" evidence="3">
    <location>
        <position position="125"/>
    </location>
</feature>
<dbReference type="PROSITE" id="PS50089">
    <property type="entry name" value="ZF_RING_2"/>
    <property type="match status" value="1"/>
</dbReference>
<reference evidence="3 4" key="1">
    <citation type="journal article" date="2013" name="BMC Genomics">
        <title>The miniature genome of a carnivorous plant Genlisea aurea contains a low number of genes and short non-coding sequences.</title>
        <authorList>
            <person name="Leushkin E.V."/>
            <person name="Sutormin R.A."/>
            <person name="Nabieva E.R."/>
            <person name="Penin A.A."/>
            <person name="Kondrashov A.S."/>
            <person name="Logacheva M.D."/>
        </authorList>
    </citation>
    <scope>NUCLEOTIDE SEQUENCE [LARGE SCALE GENOMIC DNA]</scope>
</reference>
<dbReference type="Pfam" id="PF13920">
    <property type="entry name" value="zf-C3HC4_3"/>
    <property type="match status" value="1"/>
</dbReference>
<dbReference type="GO" id="GO:0008270">
    <property type="term" value="F:zinc ion binding"/>
    <property type="evidence" value="ECO:0007669"/>
    <property type="project" value="UniProtKB-KW"/>
</dbReference>
<sequence length="125" mass="14564">SRLLGWWSIDEGSREEQARLYWTAQSGYDTFSPDNVKKMAKSELAKEIWRLQSALAAQSEITNISQEEFERLQNEKILCRVCFDEQINVVLLPCRHYVLCSNCCGKCKRCPICRITIEDRLQVDD</sequence>
<dbReference type="Proteomes" id="UP000015453">
    <property type="component" value="Unassembled WGS sequence"/>
</dbReference>
<evidence type="ECO:0000313" key="3">
    <source>
        <dbReference type="EMBL" id="EPS59560.1"/>
    </source>
</evidence>
<keyword evidence="1" id="KW-0479">Metal-binding</keyword>
<keyword evidence="4" id="KW-1185">Reference proteome</keyword>
<keyword evidence="1" id="KW-0862">Zinc</keyword>
<dbReference type="OrthoDB" id="1711136at2759"/>
<dbReference type="PANTHER" id="PTHR46859">
    <property type="entry name" value="TRANSMEMBRANE FRAGILE-X-F-ASSOCIATED PROTEIN"/>
    <property type="match status" value="1"/>
</dbReference>
<protein>
    <recommendedName>
        <fullName evidence="2">RING-type domain-containing protein</fullName>
    </recommendedName>
</protein>
<dbReference type="Gene3D" id="3.30.40.10">
    <property type="entry name" value="Zinc/RING finger domain, C3HC4 (zinc finger)"/>
    <property type="match status" value="1"/>
</dbReference>
<feature type="domain" description="RING-type" evidence="2">
    <location>
        <begin position="79"/>
        <end position="114"/>
    </location>
</feature>
<comment type="caution">
    <text evidence="3">The sequence shown here is derived from an EMBL/GenBank/DDBJ whole genome shotgun (WGS) entry which is preliminary data.</text>
</comment>
<keyword evidence="1" id="KW-0863">Zinc-finger</keyword>
<dbReference type="InterPro" id="IPR013083">
    <property type="entry name" value="Znf_RING/FYVE/PHD"/>
</dbReference>
<evidence type="ECO:0000256" key="1">
    <source>
        <dbReference type="PROSITE-ProRule" id="PRU00175"/>
    </source>
</evidence>
<dbReference type="EMBL" id="AUSU01008265">
    <property type="protein sequence ID" value="EPS59560.1"/>
    <property type="molecule type" value="Genomic_DNA"/>
</dbReference>
<organism evidence="3 4">
    <name type="scientific">Genlisea aurea</name>
    <dbReference type="NCBI Taxonomy" id="192259"/>
    <lineage>
        <taxon>Eukaryota</taxon>
        <taxon>Viridiplantae</taxon>
        <taxon>Streptophyta</taxon>
        <taxon>Embryophyta</taxon>
        <taxon>Tracheophyta</taxon>
        <taxon>Spermatophyta</taxon>
        <taxon>Magnoliopsida</taxon>
        <taxon>eudicotyledons</taxon>
        <taxon>Gunneridae</taxon>
        <taxon>Pentapetalae</taxon>
        <taxon>asterids</taxon>
        <taxon>lamiids</taxon>
        <taxon>Lamiales</taxon>
        <taxon>Lentibulariaceae</taxon>
        <taxon>Genlisea</taxon>
    </lineage>
</organism>
<name>S8BY80_9LAMI</name>
<dbReference type="InterPro" id="IPR001841">
    <property type="entry name" value="Znf_RING"/>
</dbReference>
<dbReference type="SUPFAM" id="SSF57850">
    <property type="entry name" value="RING/U-box"/>
    <property type="match status" value="1"/>
</dbReference>
<proteinExistence type="predicted"/>
<feature type="non-terminal residue" evidence="3">
    <location>
        <position position="1"/>
    </location>
</feature>
<evidence type="ECO:0000259" key="2">
    <source>
        <dbReference type="PROSITE" id="PS50089"/>
    </source>
</evidence>
<dbReference type="AlphaFoldDB" id="S8BY80"/>
<dbReference type="PANTHER" id="PTHR46859:SF6">
    <property type="entry name" value="TRANSMEMBRANE FRAGILE-X-F-ASSOCIATED PROTEIN"/>
    <property type="match status" value="1"/>
</dbReference>